<dbReference type="SUPFAM" id="SSF46894">
    <property type="entry name" value="C-terminal effector domain of the bipartite response regulators"/>
    <property type="match status" value="1"/>
</dbReference>
<sequence>GRRVEPALALLDQDLLAQRWSNAEIAIQLIVSPKTVRNYVSLILSKLPVPYQAEAMAAARTALLGHKLLERDTSR</sequence>
<dbReference type="EMBL" id="CADCTR010002834">
    <property type="protein sequence ID" value="CAA9370679.1"/>
    <property type="molecule type" value="Genomic_DNA"/>
</dbReference>
<dbReference type="Pfam" id="PF00196">
    <property type="entry name" value="GerE"/>
    <property type="match status" value="1"/>
</dbReference>
<dbReference type="GO" id="GO:0003677">
    <property type="term" value="F:DNA binding"/>
    <property type="evidence" value="ECO:0007669"/>
    <property type="project" value="InterPro"/>
</dbReference>
<reference evidence="2" key="1">
    <citation type="submission" date="2020-02" db="EMBL/GenBank/DDBJ databases">
        <authorList>
            <person name="Meier V. D."/>
        </authorList>
    </citation>
    <scope>NUCLEOTIDE SEQUENCE</scope>
    <source>
        <strain evidence="2">AVDCRST_MAG93</strain>
    </source>
</reference>
<gene>
    <name evidence="2" type="ORF">AVDCRST_MAG93-8405</name>
</gene>
<evidence type="ECO:0000313" key="2">
    <source>
        <dbReference type="EMBL" id="CAA9370679.1"/>
    </source>
</evidence>
<dbReference type="SMART" id="SM00421">
    <property type="entry name" value="HTH_LUXR"/>
    <property type="match status" value="1"/>
</dbReference>
<dbReference type="GO" id="GO:0006355">
    <property type="term" value="P:regulation of DNA-templated transcription"/>
    <property type="evidence" value="ECO:0007669"/>
    <property type="project" value="InterPro"/>
</dbReference>
<dbReference type="InterPro" id="IPR000792">
    <property type="entry name" value="Tscrpt_reg_LuxR_C"/>
</dbReference>
<dbReference type="Gene3D" id="1.10.10.10">
    <property type="entry name" value="Winged helix-like DNA-binding domain superfamily/Winged helix DNA-binding domain"/>
    <property type="match status" value="1"/>
</dbReference>
<evidence type="ECO:0000259" key="1">
    <source>
        <dbReference type="SMART" id="SM00421"/>
    </source>
</evidence>
<feature type="non-terminal residue" evidence="2">
    <location>
        <position position="1"/>
    </location>
</feature>
<dbReference type="InterPro" id="IPR016032">
    <property type="entry name" value="Sig_transdc_resp-reg_C-effctor"/>
</dbReference>
<name>A0A6J4MZP9_9CHLR</name>
<organism evidence="2">
    <name type="scientific">uncultured Chloroflexia bacterium</name>
    <dbReference type="NCBI Taxonomy" id="1672391"/>
    <lineage>
        <taxon>Bacteria</taxon>
        <taxon>Bacillati</taxon>
        <taxon>Chloroflexota</taxon>
        <taxon>Chloroflexia</taxon>
        <taxon>environmental samples</taxon>
    </lineage>
</organism>
<proteinExistence type="predicted"/>
<dbReference type="InterPro" id="IPR036388">
    <property type="entry name" value="WH-like_DNA-bd_sf"/>
</dbReference>
<feature type="domain" description="HTH luxR-type" evidence="1">
    <location>
        <begin position="8"/>
        <end position="59"/>
    </location>
</feature>
<protein>
    <recommendedName>
        <fullName evidence="1">HTH luxR-type domain-containing protein</fullName>
    </recommendedName>
</protein>
<dbReference type="AlphaFoldDB" id="A0A6J4MZP9"/>
<accession>A0A6J4MZP9</accession>